<dbReference type="RefSeq" id="WP_369665712.1">
    <property type="nucleotide sequence ID" value="NZ_JBDKXB010000002.1"/>
</dbReference>
<feature type="domain" description="ABC transporter" evidence="3">
    <location>
        <begin position="10"/>
        <end position="245"/>
    </location>
</feature>
<dbReference type="Pfam" id="PF00005">
    <property type="entry name" value="ABC_tran"/>
    <property type="match status" value="1"/>
</dbReference>
<keyword evidence="1" id="KW-0547">Nucleotide-binding</keyword>
<evidence type="ECO:0000313" key="5">
    <source>
        <dbReference type="Proteomes" id="UP001564408"/>
    </source>
</evidence>
<organism evidence="4 5">
    <name type="scientific">Thioalkalicoccus limnaeus</name>
    <dbReference type="NCBI Taxonomy" id="120681"/>
    <lineage>
        <taxon>Bacteria</taxon>
        <taxon>Pseudomonadati</taxon>
        <taxon>Pseudomonadota</taxon>
        <taxon>Gammaproteobacteria</taxon>
        <taxon>Chromatiales</taxon>
        <taxon>Chromatiaceae</taxon>
        <taxon>Thioalkalicoccus</taxon>
    </lineage>
</organism>
<dbReference type="InterPro" id="IPR015854">
    <property type="entry name" value="ABC_transpr_LolD-like"/>
</dbReference>
<name>A0ABV4BG32_9GAMM</name>
<reference evidence="4 5" key="1">
    <citation type="submission" date="2024-05" db="EMBL/GenBank/DDBJ databases">
        <title>Genome Sequence and Characterization of the New Strain Purple Sulfur Bacterium of Genus Thioalkalicoccus.</title>
        <authorList>
            <person name="Bryantseva I.A."/>
            <person name="Kyndt J.A."/>
            <person name="Imhoff J.F."/>
        </authorList>
    </citation>
    <scope>NUCLEOTIDE SEQUENCE [LARGE SCALE GENOMIC DNA]</scope>
    <source>
        <strain evidence="4 5">Um2</strain>
    </source>
</reference>
<dbReference type="InterPro" id="IPR027417">
    <property type="entry name" value="P-loop_NTPase"/>
</dbReference>
<dbReference type="SUPFAM" id="SSF52540">
    <property type="entry name" value="P-loop containing nucleoside triphosphate hydrolases"/>
    <property type="match status" value="1"/>
</dbReference>
<dbReference type="InterPro" id="IPR003593">
    <property type="entry name" value="AAA+_ATPase"/>
</dbReference>
<dbReference type="PROSITE" id="PS50893">
    <property type="entry name" value="ABC_TRANSPORTER_2"/>
    <property type="match status" value="1"/>
</dbReference>
<dbReference type="EMBL" id="JBDKXB010000002">
    <property type="protein sequence ID" value="MEY6431335.1"/>
    <property type="molecule type" value="Genomic_DNA"/>
</dbReference>
<keyword evidence="5" id="KW-1185">Reference proteome</keyword>
<accession>A0ABV4BG32</accession>
<comment type="caution">
    <text evidence="4">The sequence shown here is derived from an EMBL/GenBank/DDBJ whole genome shotgun (WGS) entry which is preliminary data.</text>
</comment>
<dbReference type="PROSITE" id="PS00211">
    <property type="entry name" value="ABC_TRANSPORTER_1"/>
    <property type="match status" value="1"/>
</dbReference>
<gene>
    <name evidence="4" type="ORF">ABC977_02815</name>
</gene>
<evidence type="ECO:0000256" key="1">
    <source>
        <dbReference type="ARBA" id="ARBA00022741"/>
    </source>
</evidence>
<keyword evidence="2 4" id="KW-0067">ATP-binding</keyword>
<protein>
    <submittedName>
        <fullName evidence="4">ATP-binding cassette domain-containing protein</fullName>
    </submittedName>
</protein>
<evidence type="ECO:0000256" key="2">
    <source>
        <dbReference type="ARBA" id="ARBA00022840"/>
    </source>
</evidence>
<dbReference type="SMART" id="SM00382">
    <property type="entry name" value="AAA"/>
    <property type="match status" value="1"/>
</dbReference>
<proteinExistence type="predicted"/>
<sequence>MTPSQPTPVLELRKVFQHVGGRCLLNAVDLRVDPGEWLLIIGPNGAGKSLLIRLVLGLDVPSAGQVRLFGEDIVGLGDRPMRALRRRLGAVLQGGSLLEDMTVAENLLVPLRSRPLTRGEMARAVRLVLTRLQLDGLENHLPRSLSLGQRRRVELARALIHGPGLIVWDGLTDGLDPVAAHEVVALLGAEREHQNLTLVATDNRPDALSEYTSRIAVLDQGRLLFDGCRADLESAMAERLELRYLLQGRP</sequence>
<evidence type="ECO:0000313" key="4">
    <source>
        <dbReference type="EMBL" id="MEY6431335.1"/>
    </source>
</evidence>
<dbReference type="PANTHER" id="PTHR24220">
    <property type="entry name" value="IMPORT ATP-BINDING PROTEIN"/>
    <property type="match status" value="1"/>
</dbReference>
<dbReference type="InterPro" id="IPR003439">
    <property type="entry name" value="ABC_transporter-like_ATP-bd"/>
</dbReference>
<dbReference type="InterPro" id="IPR017871">
    <property type="entry name" value="ABC_transporter-like_CS"/>
</dbReference>
<dbReference type="GO" id="GO:0005524">
    <property type="term" value="F:ATP binding"/>
    <property type="evidence" value="ECO:0007669"/>
    <property type="project" value="UniProtKB-KW"/>
</dbReference>
<evidence type="ECO:0000259" key="3">
    <source>
        <dbReference type="PROSITE" id="PS50893"/>
    </source>
</evidence>
<dbReference type="Proteomes" id="UP001564408">
    <property type="component" value="Unassembled WGS sequence"/>
</dbReference>
<dbReference type="Gene3D" id="3.40.50.300">
    <property type="entry name" value="P-loop containing nucleotide triphosphate hydrolases"/>
    <property type="match status" value="1"/>
</dbReference>